<sequence>MTQSLIEKLENLKYHRECGNKNCEAYFAGVDDAIAIVRQHQAAPVSLEVCARVVKDEAKIDDGGTPRWSPEIENPKEVAKAVLDAAGAAYVD</sequence>
<dbReference type="AlphaFoldDB" id="A0A225D109"/>
<comment type="caution">
    <text evidence="1">The sequence shown here is derived from an EMBL/GenBank/DDBJ whole genome shotgun (WGS) entry which is preliminary data.</text>
</comment>
<evidence type="ECO:0000313" key="2">
    <source>
        <dbReference type="Proteomes" id="UP000214646"/>
    </source>
</evidence>
<dbReference type="Proteomes" id="UP000214646">
    <property type="component" value="Unassembled WGS sequence"/>
</dbReference>
<dbReference type="RefSeq" id="WP_088260380.1">
    <property type="nucleotide sequence ID" value="NZ_NIDE01000019.1"/>
</dbReference>
<dbReference type="EMBL" id="NIDE01000019">
    <property type="protein sequence ID" value="OWK35192.1"/>
    <property type="molecule type" value="Genomic_DNA"/>
</dbReference>
<name>A0A225D109_9BACT</name>
<accession>A0A225D109</accession>
<protein>
    <submittedName>
        <fullName evidence="1">Uncharacterized protein</fullName>
    </submittedName>
</protein>
<keyword evidence="2" id="KW-1185">Reference proteome</keyword>
<proteinExistence type="predicted"/>
<gene>
    <name evidence="1" type="ORF">FRUB_10034</name>
</gene>
<organism evidence="1 2">
    <name type="scientific">Fimbriiglobus ruber</name>
    <dbReference type="NCBI Taxonomy" id="1908690"/>
    <lineage>
        <taxon>Bacteria</taxon>
        <taxon>Pseudomonadati</taxon>
        <taxon>Planctomycetota</taxon>
        <taxon>Planctomycetia</taxon>
        <taxon>Gemmatales</taxon>
        <taxon>Gemmataceae</taxon>
        <taxon>Fimbriiglobus</taxon>
    </lineage>
</organism>
<evidence type="ECO:0000313" key="1">
    <source>
        <dbReference type="EMBL" id="OWK35192.1"/>
    </source>
</evidence>
<reference evidence="2" key="1">
    <citation type="submission" date="2017-06" db="EMBL/GenBank/DDBJ databases">
        <title>Genome analysis of Fimbriiglobus ruber SP5, the first member of the order Planctomycetales with confirmed chitinolytic capability.</title>
        <authorList>
            <person name="Ravin N.V."/>
            <person name="Rakitin A.L."/>
            <person name="Ivanova A.A."/>
            <person name="Beletsky A.V."/>
            <person name="Kulichevskaya I.S."/>
            <person name="Mardanov A.V."/>
            <person name="Dedysh S.N."/>
        </authorList>
    </citation>
    <scope>NUCLEOTIDE SEQUENCE [LARGE SCALE GENOMIC DNA]</scope>
    <source>
        <strain evidence="2">SP5</strain>
    </source>
</reference>